<keyword evidence="3" id="KW-1185">Reference proteome</keyword>
<dbReference type="RefSeq" id="WP_081927000.1">
    <property type="nucleotide sequence ID" value="NZ_JQKC01000020.1"/>
</dbReference>
<dbReference type="OrthoDB" id="9794671at2"/>
<dbReference type="PATRIC" id="fig|398512.5.peg.724"/>
<dbReference type="NCBIfam" id="TIGR02669">
    <property type="entry name" value="SpoIID_LytB"/>
    <property type="match status" value="1"/>
</dbReference>
<dbReference type="InterPro" id="IPR013486">
    <property type="entry name" value="SpoIID/LytB"/>
</dbReference>
<dbReference type="AlphaFoldDB" id="A0A0L6JI75"/>
<reference evidence="3" key="1">
    <citation type="submission" date="2015-07" db="EMBL/GenBank/DDBJ databases">
        <title>Near-Complete Genome Sequence of the Cellulolytic Bacterium Bacteroides (Pseudobacteroides) cellulosolvens ATCC 35603.</title>
        <authorList>
            <person name="Dassa B."/>
            <person name="Utturkar S.M."/>
            <person name="Klingeman D.M."/>
            <person name="Hurt R.A."/>
            <person name="Keller M."/>
            <person name="Xu J."/>
            <person name="Reddy Y.H.K."/>
            <person name="Borovok I."/>
            <person name="Grinberg I.R."/>
            <person name="Lamed R."/>
            <person name="Zhivin O."/>
            <person name="Bayer E.A."/>
            <person name="Brown S.D."/>
        </authorList>
    </citation>
    <scope>NUCLEOTIDE SEQUENCE [LARGE SCALE GENOMIC DNA]</scope>
    <source>
        <strain evidence="3">DSM 2933</strain>
    </source>
</reference>
<evidence type="ECO:0000313" key="2">
    <source>
        <dbReference type="EMBL" id="KNY25439.1"/>
    </source>
</evidence>
<name>A0A0L6JI75_9FIRM</name>
<dbReference type="Proteomes" id="UP000036923">
    <property type="component" value="Unassembled WGS sequence"/>
</dbReference>
<evidence type="ECO:0000259" key="1">
    <source>
        <dbReference type="Pfam" id="PF08486"/>
    </source>
</evidence>
<dbReference type="GO" id="GO:0030288">
    <property type="term" value="C:outer membrane-bounded periplasmic space"/>
    <property type="evidence" value="ECO:0007669"/>
    <property type="project" value="TreeGrafter"/>
</dbReference>
<dbReference type="InterPro" id="IPR013693">
    <property type="entry name" value="SpoIID/LytB_N"/>
</dbReference>
<dbReference type="EMBL" id="LGTC01000001">
    <property type="protein sequence ID" value="KNY25439.1"/>
    <property type="molecule type" value="Genomic_DNA"/>
</dbReference>
<proteinExistence type="predicted"/>
<accession>A0A0L6JI75</accession>
<sequence length="575" mass="63582">MSNKLASRCFNYFKHYKFKELSLRKIKYTLLIMIIIISNTYFENNNIISAGITVPEKVRIGLYFETTALSSFTISAERGLKIGSSNNNTFTPIYEEPSNGIVTVRKDSYFYLKSNKLTEFKITDKNIPEGEKFGPVHIQIGSSYPDQAAAKEALTAIKSLGVAAYLAFVDNWQIWYGFYTDQNAAQADLDSVLKQKLQGYAFTPILPASNRIVVSNPTGETAFIMGSDTNTFKICPNQENNPYIFKINNSDSLRYRGELEVKRITGSDMTLINVLSPEHYLYGVVPAEIGSSSDPEALKAQAVAARTYLIGNLNKHKKQFFDLCTTTSCQVYKGFAGEYASTNKAIDDTAGKKLTYQGKIAEVFYFSSCGGRTEDVKNVWGSDIPYLRSVEDKYESGKSYNYNWETTLTASKIKEIMIGRGYNLGDITGVNITKTSEAGRVTELVISGTKGQRVYKLDGCRTVFGFNSQWYTIVSDAVVPMKKVDNTVVQTQLATKKVMTAGGLKDLAVKNGQITVIGAEGVKNTVSAAPQSYKFVGKGWGHAVGMSQTGAMGMAKAGFKYDQILTHYFQGTVIE</sequence>
<dbReference type="GO" id="GO:0030435">
    <property type="term" value="P:sporulation resulting in formation of a cellular spore"/>
    <property type="evidence" value="ECO:0007669"/>
    <property type="project" value="InterPro"/>
</dbReference>
<comment type="caution">
    <text evidence="2">The sequence shown here is derived from an EMBL/GenBank/DDBJ whole genome shotgun (WGS) entry which is preliminary data.</text>
</comment>
<dbReference type="eggNOG" id="COG2385">
    <property type="taxonomic scope" value="Bacteria"/>
</dbReference>
<protein>
    <submittedName>
        <fullName evidence="2">SpoIID/LytB domain protein</fullName>
    </submittedName>
</protein>
<gene>
    <name evidence="2" type="ORF">Bccel_0699</name>
</gene>
<organism evidence="2 3">
    <name type="scientific">Pseudobacteroides cellulosolvens ATCC 35603 = DSM 2933</name>
    <dbReference type="NCBI Taxonomy" id="398512"/>
    <lineage>
        <taxon>Bacteria</taxon>
        <taxon>Bacillati</taxon>
        <taxon>Bacillota</taxon>
        <taxon>Clostridia</taxon>
        <taxon>Eubacteriales</taxon>
        <taxon>Oscillospiraceae</taxon>
        <taxon>Pseudobacteroides</taxon>
    </lineage>
</organism>
<dbReference type="Pfam" id="PF08486">
    <property type="entry name" value="SpoIID"/>
    <property type="match status" value="1"/>
</dbReference>
<dbReference type="InterPro" id="IPR051922">
    <property type="entry name" value="Bact_Sporulation_Assoc"/>
</dbReference>
<dbReference type="PANTHER" id="PTHR30032:SF4">
    <property type="entry name" value="AMIDASE ENHANCER"/>
    <property type="match status" value="1"/>
</dbReference>
<dbReference type="STRING" id="398512.Bccel_0699"/>
<dbReference type="PANTHER" id="PTHR30032">
    <property type="entry name" value="N-ACETYLMURAMOYL-L-ALANINE AMIDASE-RELATED"/>
    <property type="match status" value="1"/>
</dbReference>
<feature type="domain" description="Sporulation stage II protein D amidase enhancer LytB N-terminal" evidence="1">
    <location>
        <begin position="267"/>
        <end position="356"/>
    </location>
</feature>
<evidence type="ECO:0000313" key="3">
    <source>
        <dbReference type="Proteomes" id="UP000036923"/>
    </source>
</evidence>